<dbReference type="EMBL" id="SDIL01000134">
    <property type="protein sequence ID" value="RXK35489.1"/>
    <property type="molecule type" value="Genomic_DNA"/>
</dbReference>
<sequence length="615" mass="67246">MSSLYSTPLGVASNIENDPGLSGQVKGMIENEKDERTRTVVVLGASYGGGWAASLLSEKLPIGWKVVVIDRNSHMNHIYTFPRFSIIPKHAPKGFIPYTNLLRPRLAPQPLSEPSSKTPPEDVQDYTNDIRLEEVDQKEGKDGHQDERIQGLITSLRPHEVTFIRRQPTLSTQDREGMGDWDGPEETIRFKYCIYALGSGMPDPVNVWSEHGLKGVPGEGELNADSLRHQGEKNESFPPDMLPSNGEAYQENSNELGMFSKEGSVKEAGKKDLGIGSKWGGVKWLEEKSKTFGKADTILVVGGGALGIQFATDLKDLYPQKRITLLHSRTRLLPLYPLRTHLAIIDALKRLGVEVVLGERVMTWPEDPEKLEGKKKRVMTDKGRVFEADIVLACTGTHPHVSFLAALSPSSISPLNSRIRVYPTLQVAKGPIRLSSESSTVVERLATLSLDAPSSSTLTVPSRTTPNTSSSAIDDAIQEGIHSTDQTELGGTNDKHIDATTQHHSNTPDLSHIFAIGDCADTGAIQAGHTAYWQADVAVRNILRLIQAEEKIEDIDSVELEKYVPGPRGIKVSLGMKEVVFAVGEEVTVSNDGAEDLKALSMWPLFGAEGLDVDS</sequence>
<reference evidence="3 4" key="1">
    <citation type="submission" date="2016-06" db="EMBL/GenBank/DDBJ databases">
        <title>Evolution of pathogenesis and genome organization in the Tremellales.</title>
        <authorList>
            <person name="Cuomo C."/>
            <person name="Litvintseva A."/>
            <person name="Heitman J."/>
            <person name="Chen Y."/>
            <person name="Sun S."/>
            <person name="Springer D."/>
            <person name="Dromer F."/>
            <person name="Young S."/>
            <person name="Zeng Q."/>
            <person name="Chapman S."/>
            <person name="Gujja S."/>
            <person name="Saif S."/>
            <person name="Birren B."/>
        </authorList>
    </citation>
    <scope>NUCLEOTIDE SEQUENCE [LARGE SCALE GENOMIC DNA]</scope>
    <source>
        <strain evidence="3 4">ATCC 28783</strain>
    </source>
</reference>
<dbReference type="SUPFAM" id="SSF51905">
    <property type="entry name" value="FAD/NAD(P)-binding domain"/>
    <property type="match status" value="1"/>
</dbReference>
<dbReference type="InterPro" id="IPR023753">
    <property type="entry name" value="FAD/NAD-binding_dom"/>
</dbReference>
<evidence type="ECO:0000313" key="3">
    <source>
        <dbReference type="EMBL" id="RXK35489.1"/>
    </source>
</evidence>
<dbReference type="InterPro" id="IPR036188">
    <property type="entry name" value="FAD/NAD-bd_sf"/>
</dbReference>
<comment type="caution">
    <text evidence="3">The sequence shown here is derived from an EMBL/GenBank/DDBJ whole genome shotgun (WGS) entry which is preliminary data.</text>
</comment>
<dbReference type="GO" id="GO:0004174">
    <property type="term" value="F:electron-transferring-flavoprotein dehydrogenase activity"/>
    <property type="evidence" value="ECO:0007669"/>
    <property type="project" value="TreeGrafter"/>
</dbReference>
<dbReference type="Proteomes" id="UP000289152">
    <property type="component" value="Unassembled WGS sequence"/>
</dbReference>
<dbReference type="PANTHER" id="PTHR43735:SF2">
    <property type="entry name" value="FE-REGULATED PROTEIN 8"/>
    <property type="match status" value="1"/>
</dbReference>
<dbReference type="FunFam" id="3.50.50.60:FF:000380">
    <property type="entry name" value="Chromosome 1, whole genome shotgun sequence"/>
    <property type="match status" value="1"/>
</dbReference>
<dbReference type="OrthoDB" id="202203at2759"/>
<protein>
    <recommendedName>
        <fullName evidence="2">FAD/NAD(P)-binding domain-containing protein</fullName>
    </recommendedName>
</protein>
<dbReference type="VEuPathDB" id="FungiDB:TREMEDRAFT_43934"/>
<dbReference type="Gene3D" id="3.50.50.60">
    <property type="entry name" value="FAD/NAD(P)-binding domain"/>
    <property type="match status" value="2"/>
</dbReference>
<gene>
    <name evidence="3" type="ORF">M231_07267</name>
</gene>
<accession>A0A4Q1B9M0</accession>
<organism evidence="3 4">
    <name type="scientific">Tremella mesenterica</name>
    <name type="common">Jelly fungus</name>
    <dbReference type="NCBI Taxonomy" id="5217"/>
    <lineage>
        <taxon>Eukaryota</taxon>
        <taxon>Fungi</taxon>
        <taxon>Dikarya</taxon>
        <taxon>Basidiomycota</taxon>
        <taxon>Agaricomycotina</taxon>
        <taxon>Tremellomycetes</taxon>
        <taxon>Tremellales</taxon>
        <taxon>Tremellaceae</taxon>
        <taxon>Tremella</taxon>
    </lineage>
</organism>
<feature type="region of interest" description="Disordered" evidence="1">
    <location>
        <begin position="106"/>
        <end position="128"/>
    </location>
</feature>
<evidence type="ECO:0000313" key="4">
    <source>
        <dbReference type="Proteomes" id="UP000289152"/>
    </source>
</evidence>
<dbReference type="Gene3D" id="3.50.50.100">
    <property type="match status" value="2"/>
</dbReference>
<dbReference type="AlphaFoldDB" id="A0A4Q1B9M0"/>
<evidence type="ECO:0000256" key="1">
    <source>
        <dbReference type="SAM" id="MobiDB-lite"/>
    </source>
</evidence>
<name>A0A4Q1B9M0_TREME</name>
<feature type="domain" description="FAD/NAD(P)-binding" evidence="2">
    <location>
        <begin position="289"/>
        <end position="404"/>
    </location>
</feature>
<dbReference type="PANTHER" id="PTHR43735">
    <property type="entry name" value="APOPTOSIS-INDUCING FACTOR 1"/>
    <property type="match status" value="1"/>
</dbReference>
<proteinExistence type="predicted"/>
<dbReference type="Pfam" id="PF07992">
    <property type="entry name" value="Pyr_redox_2"/>
    <property type="match status" value="1"/>
</dbReference>
<dbReference type="GO" id="GO:0005737">
    <property type="term" value="C:cytoplasm"/>
    <property type="evidence" value="ECO:0007669"/>
    <property type="project" value="TreeGrafter"/>
</dbReference>
<dbReference type="InParanoid" id="A0A4Q1B9M0"/>
<keyword evidence="4" id="KW-1185">Reference proteome</keyword>
<dbReference type="GO" id="GO:0050660">
    <property type="term" value="F:flavin adenine dinucleotide binding"/>
    <property type="evidence" value="ECO:0007669"/>
    <property type="project" value="TreeGrafter"/>
</dbReference>
<dbReference type="STRING" id="5217.A0A4Q1B9M0"/>
<evidence type="ECO:0000259" key="2">
    <source>
        <dbReference type="Pfam" id="PF07992"/>
    </source>
</evidence>